<proteinExistence type="predicted"/>
<gene>
    <name evidence="1" type="ORF">FUT82_01320</name>
    <name evidence="2" type="ORF">FUT82_01830</name>
    <name evidence="3" type="ORF">FUT82_02345</name>
    <name evidence="4" type="ORF">FUT82_05120</name>
</gene>
<dbReference type="EMBL" id="CP042817">
    <property type="protein sequence ID" value="QEJ99547.1"/>
    <property type="molecule type" value="Genomic_DNA"/>
</dbReference>
<reference evidence="1 5" key="1">
    <citation type="submission" date="2019-08" db="EMBL/GenBank/DDBJ databases">
        <authorList>
            <person name="Kuhnert P."/>
        </authorList>
    </citation>
    <scope>NUCLEOTIDE SEQUENCE [LARGE SCALE GENOMIC DNA]</scope>
    <source>
        <strain evidence="1 5">B36.5</strain>
    </source>
</reference>
<accession>A0AAE6IWQ8</accession>
<evidence type="ECO:0000313" key="5">
    <source>
        <dbReference type="Proteomes" id="UP000323594"/>
    </source>
</evidence>
<dbReference type="Proteomes" id="UP000323594">
    <property type="component" value="Chromosome"/>
</dbReference>
<evidence type="ECO:0000313" key="3">
    <source>
        <dbReference type="EMBL" id="QEJ99564.1"/>
    </source>
</evidence>
<dbReference type="AlphaFoldDB" id="A0AAE6IWQ8"/>
<organism evidence="1 5">
    <name type="scientific">Treponema phagedenis</name>
    <dbReference type="NCBI Taxonomy" id="162"/>
    <lineage>
        <taxon>Bacteria</taxon>
        <taxon>Pseudomonadati</taxon>
        <taxon>Spirochaetota</taxon>
        <taxon>Spirochaetia</taxon>
        <taxon>Spirochaetales</taxon>
        <taxon>Treponemataceae</taxon>
        <taxon>Treponema</taxon>
    </lineage>
</organism>
<evidence type="ECO:0000313" key="2">
    <source>
        <dbReference type="EMBL" id="QEJ99555.1"/>
    </source>
</evidence>
<dbReference type="InterPro" id="IPR008601">
    <property type="entry name" value="Dicty_CAD"/>
</dbReference>
<protein>
    <submittedName>
        <fullName evidence="1">Uncharacterized protein</fullName>
    </submittedName>
</protein>
<name>A0AAE6IWQ8_TREPH</name>
<dbReference type="EMBL" id="CP042817">
    <property type="protein sequence ID" value="QEJ99564.1"/>
    <property type="molecule type" value="Genomic_DNA"/>
</dbReference>
<evidence type="ECO:0000313" key="4">
    <source>
        <dbReference type="EMBL" id="QEJ99588.1"/>
    </source>
</evidence>
<dbReference type="EMBL" id="CP042817">
    <property type="protein sequence ID" value="QEJ99588.1"/>
    <property type="molecule type" value="Genomic_DNA"/>
</dbReference>
<dbReference type="GO" id="GO:0007155">
    <property type="term" value="P:cell adhesion"/>
    <property type="evidence" value="ECO:0007669"/>
    <property type="project" value="InterPro"/>
</dbReference>
<dbReference type="Pfam" id="PF05720">
    <property type="entry name" value="Dicty_CAD"/>
    <property type="match status" value="1"/>
</dbReference>
<dbReference type="EMBL" id="CP042817">
    <property type="protein sequence ID" value="QEJ99555.1"/>
    <property type="molecule type" value="Genomic_DNA"/>
</dbReference>
<evidence type="ECO:0000313" key="1">
    <source>
        <dbReference type="EMBL" id="QEJ99547.1"/>
    </source>
</evidence>
<sequence>MFSLTHLKKIKSLFKNQLDLWSPALTPRLYFFRFFRYNRNGNNYCQHEQSQFKVAIIIADMFI</sequence>